<dbReference type="InterPro" id="IPR001387">
    <property type="entry name" value="Cro/C1-type_HTH"/>
</dbReference>
<proteinExistence type="predicted"/>
<reference evidence="2" key="1">
    <citation type="submission" date="2020-05" db="EMBL/GenBank/DDBJ databases">
        <authorList>
            <person name="Chiriac C."/>
            <person name="Salcher M."/>
            <person name="Ghai R."/>
            <person name="Kavagutti S V."/>
        </authorList>
    </citation>
    <scope>NUCLEOTIDE SEQUENCE</scope>
</reference>
<dbReference type="SMART" id="SM00530">
    <property type="entry name" value="HTH_XRE"/>
    <property type="match status" value="1"/>
</dbReference>
<dbReference type="AlphaFoldDB" id="A0A6J6CPF9"/>
<protein>
    <submittedName>
        <fullName evidence="2">Unannotated protein</fullName>
    </submittedName>
</protein>
<dbReference type="Gene3D" id="1.10.260.40">
    <property type="entry name" value="lambda repressor-like DNA-binding domains"/>
    <property type="match status" value="1"/>
</dbReference>
<dbReference type="InterPro" id="IPR010982">
    <property type="entry name" value="Lambda_DNA-bd_dom_sf"/>
</dbReference>
<evidence type="ECO:0000259" key="1">
    <source>
        <dbReference type="PROSITE" id="PS50943"/>
    </source>
</evidence>
<dbReference type="GO" id="GO:0003677">
    <property type="term" value="F:DNA binding"/>
    <property type="evidence" value="ECO:0007669"/>
    <property type="project" value="InterPro"/>
</dbReference>
<dbReference type="EMBL" id="CAEZSR010000034">
    <property type="protein sequence ID" value="CAB4553450.1"/>
    <property type="molecule type" value="Genomic_DNA"/>
</dbReference>
<name>A0A6J6CPF9_9ZZZZ</name>
<evidence type="ECO:0000313" key="2">
    <source>
        <dbReference type="EMBL" id="CAB4553450.1"/>
    </source>
</evidence>
<organism evidence="2">
    <name type="scientific">freshwater metagenome</name>
    <dbReference type="NCBI Taxonomy" id="449393"/>
    <lineage>
        <taxon>unclassified sequences</taxon>
        <taxon>metagenomes</taxon>
        <taxon>ecological metagenomes</taxon>
    </lineage>
</organism>
<feature type="domain" description="HTH cro/C1-type" evidence="1">
    <location>
        <begin position="8"/>
        <end position="66"/>
    </location>
</feature>
<dbReference type="CDD" id="cd00093">
    <property type="entry name" value="HTH_XRE"/>
    <property type="match status" value="1"/>
</dbReference>
<dbReference type="SUPFAM" id="SSF47413">
    <property type="entry name" value="lambda repressor-like DNA-binding domains"/>
    <property type="match status" value="1"/>
</dbReference>
<dbReference type="Pfam" id="PF13560">
    <property type="entry name" value="HTH_31"/>
    <property type="match status" value="1"/>
</dbReference>
<accession>A0A6J6CPF9</accession>
<gene>
    <name evidence="2" type="ORF">UFOPK1493_01243</name>
</gene>
<sequence>MHDTAELVRSARERRGLSQRALAERAGVEQSTIARIELGEADPAYSTVVRLLDAAGFRLPDPEPSLPTLAEAAAGGDQIDWTMLRSVADQAERDPTSVRVLIGGEPPPTANTVVRTILAAVAAHLAKQAGIRAPAWARRTPPLDVPWHPDGTPRMVRRTIAETPPAIARYNVWIRASALRRERP</sequence>
<dbReference type="PROSITE" id="PS50943">
    <property type="entry name" value="HTH_CROC1"/>
    <property type="match status" value="1"/>
</dbReference>